<evidence type="ECO:0000259" key="7">
    <source>
        <dbReference type="Pfam" id="PF00296"/>
    </source>
</evidence>
<keyword evidence="4" id="KW-0503">Monooxygenase</keyword>
<dbReference type="GO" id="GO:0004497">
    <property type="term" value="F:monooxygenase activity"/>
    <property type="evidence" value="ECO:0007669"/>
    <property type="project" value="UniProtKB-KW"/>
</dbReference>
<keyword evidence="3" id="KW-0560">Oxidoreductase</keyword>
<evidence type="ECO:0000256" key="1">
    <source>
        <dbReference type="ARBA" id="ARBA00022630"/>
    </source>
</evidence>
<proteinExistence type="inferred from homology"/>
<evidence type="ECO:0000256" key="6">
    <source>
        <dbReference type="SAM" id="MobiDB-lite"/>
    </source>
</evidence>
<dbReference type="NCBIfam" id="TIGR03860">
    <property type="entry name" value="FMN_nitrolo"/>
    <property type="match status" value="1"/>
</dbReference>
<evidence type="ECO:0000256" key="5">
    <source>
        <dbReference type="ARBA" id="ARBA00033748"/>
    </source>
</evidence>
<dbReference type="SUPFAM" id="SSF51679">
    <property type="entry name" value="Bacterial luciferase-like"/>
    <property type="match status" value="1"/>
</dbReference>
<dbReference type="AlphaFoldDB" id="A0A255EMU9"/>
<dbReference type="InterPro" id="IPR036661">
    <property type="entry name" value="Luciferase-like_sf"/>
</dbReference>
<dbReference type="Gene3D" id="3.20.20.30">
    <property type="entry name" value="Luciferase-like domain"/>
    <property type="match status" value="1"/>
</dbReference>
<gene>
    <name evidence="8" type="ORF">CGZ91_11155</name>
</gene>
<feature type="compositionally biased region" description="Low complexity" evidence="6">
    <location>
        <begin position="1"/>
        <end position="22"/>
    </location>
</feature>
<organism evidence="8 9">
    <name type="scientific">Parenemella sanctibonifatiensis</name>
    <dbReference type="NCBI Taxonomy" id="2016505"/>
    <lineage>
        <taxon>Bacteria</taxon>
        <taxon>Bacillati</taxon>
        <taxon>Actinomycetota</taxon>
        <taxon>Actinomycetes</taxon>
        <taxon>Propionibacteriales</taxon>
        <taxon>Propionibacteriaceae</taxon>
        <taxon>Parenemella</taxon>
    </lineage>
</organism>
<dbReference type="EMBL" id="NMVJ01000009">
    <property type="protein sequence ID" value="OYN89443.1"/>
    <property type="molecule type" value="Genomic_DNA"/>
</dbReference>
<dbReference type="OrthoDB" id="4437611at2"/>
<reference evidence="8 9" key="1">
    <citation type="submission" date="2017-07" db="EMBL/GenBank/DDBJ databases">
        <title>Draft whole genome sequences of clinical Proprionibacteriaceae strains.</title>
        <authorList>
            <person name="Bernier A.-M."/>
            <person name="Bernard K."/>
            <person name="Domingo M.-C."/>
        </authorList>
    </citation>
    <scope>NUCLEOTIDE SEQUENCE [LARGE SCALE GENOMIC DNA]</scope>
    <source>
        <strain evidence="8 9">NML 150081</strain>
    </source>
</reference>
<feature type="region of interest" description="Disordered" evidence="6">
    <location>
        <begin position="66"/>
        <end position="110"/>
    </location>
</feature>
<keyword evidence="2" id="KW-0288">FMN</keyword>
<protein>
    <recommendedName>
        <fullName evidence="7">Luciferase-like domain-containing protein</fullName>
    </recommendedName>
</protein>
<feature type="compositionally biased region" description="Basic and acidic residues" evidence="6">
    <location>
        <begin position="66"/>
        <end position="84"/>
    </location>
</feature>
<sequence length="419" mass="45803">MAPPATSRSPSKATTPASSTCSISATRGQGGAVALIPRGAPATGSLEVVLPLLVLALEFLPLRWRPRSDGDRRSSPGHAPEVRRSLRRSALPDQRTRNPRMHAHGGTEAEARNFSQVELLDKKSRYARADEFLQVAAKLWDSWEDDALVLDPQTPVFADASKVHPIDHHGDWFDIDGPLNVPRPPQGYPVILQAGASPSGRDMAARWADAIFCSHASLESAQAFYSDIKERAKAAGRDPDDIKVLPSITPIVRPVEQDAKDLAAELYELVPEEAGLSQLSYHLDIDLSQFPLDEQLPALDDPSIDGHYHEVAEITRREGISLRQLGKQYGGRTEGNMIGTPSQIADGLEKWFSKGAADGFTVGAVYQPGAFEEFVREVVPELQRRGLYRTAYEGTTLRDSLGVPRPAVGDWQRRGQGQS</sequence>
<dbReference type="Pfam" id="PF00296">
    <property type="entry name" value="Bac_luciferase"/>
    <property type="match status" value="1"/>
</dbReference>
<evidence type="ECO:0000256" key="4">
    <source>
        <dbReference type="ARBA" id="ARBA00023033"/>
    </source>
</evidence>
<comment type="similarity">
    <text evidence="5">Belongs to the NtaA/SnaA/DszA monooxygenase family.</text>
</comment>
<dbReference type="InterPro" id="IPR011251">
    <property type="entry name" value="Luciferase-like_dom"/>
</dbReference>
<keyword evidence="9" id="KW-1185">Reference proteome</keyword>
<dbReference type="Proteomes" id="UP000216300">
    <property type="component" value="Unassembled WGS sequence"/>
</dbReference>
<dbReference type="PANTHER" id="PTHR30011:SF16">
    <property type="entry name" value="C2H2 FINGER DOMAIN TRANSCRIPTION FACTOR (EUROFUNG)-RELATED"/>
    <property type="match status" value="1"/>
</dbReference>
<dbReference type="PANTHER" id="PTHR30011">
    <property type="entry name" value="ALKANESULFONATE MONOOXYGENASE-RELATED"/>
    <property type="match status" value="1"/>
</dbReference>
<feature type="domain" description="Luciferase-like" evidence="7">
    <location>
        <begin position="105"/>
        <end position="355"/>
    </location>
</feature>
<name>A0A255EMU9_9ACTN</name>
<evidence type="ECO:0000313" key="9">
    <source>
        <dbReference type="Proteomes" id="UP000216300"/>
    </source>
</evidence>
<evidence type="ECO:0000256" key="3">
    <source>
        <dbReference type="ARBA" id="ARBA00023002"/>
    </source>
</evidence>
<dbReference type="GO" id="GO:0016705">
    <property type="term" value="F:oxidoreductase activity, acting on paired donors, with incorporation or reduction of molecular oxygen"/>
    <property type="evidence" value="ECO:0007669"/>
    <property type="project" value="InterPro"/>
</dbReference>
<evidence type="ECO:0000256" key="2">
    <source>
        <dbReference type="ARBA" id="ARBA00022643"/>
    </source>
</evidence>
<dbReference type="InterPro" id="IPR051260">
    <property type="entry name" value="Diverse_substr_monoxygenases"/>
</dbReference>
<comment type="caution">
    <text evidence="8">The sequence shown here is derived from an EMBL/GenBank/DDBJ whole genome shotgun (WGS) entry which is preliminary data.</text>
</comment>
<feature type="region of interest" description="Disordered" evidence="6">
    <location>
        <begin position="1"/>
        <end position="26"/>
    </location>
</feature>
<evidence type="ECO:0000313" key="8">
    <source>
        <dbReference type="EMBL" id="OYN89443.1"/>
    </source>
</evidence>
<dbReference type="InterPro" id="IPR016215">
    <property type="entry name" value="NTA_MOA"/>
</dbReference>
<accession>A0A255EMU9</accession>
<keyword evidence="1" id="KW-0285">Flavoprotein</keyword>